<evidence type="ECO:0000313" key="3">
    <source>
        <dbReference type="Proteomes" id="UP001164459"/>
    </source>
</evidence>
<dbReference type="Proteomes" id="UP001164459">
    <property type="component" value="Chromosome"/>
</dbReference>
<evidence type="ECO:0000313" key="2">
    <source>
        <dbReference type="EMBL" id="WAS96693.1"/>
    </source>
</evidence>
<evidence type="ECO:0000256" key="1">
    <source>
        <dbReference type="SAM" id="MobiDB-lite"/>
    </source>
</evidence>
<name>A0ABY7HC52_9BACT</name>
<evidence type="ECO:0008006" key="4">
    <source>
        <dbReference type="Google" id="ProtNLM"/>
    </source>
</evidence>
<feature type="region of interest" description="Disordered" evidence="1">
    <location>
        <begin position="47"/>
        <end position="66"/>
    </location>
</feature>
<dbReference type="EMBL" id="CP114040">
    <property type="protein sequence ID" value="WAS96693.1"/>
    <property type="molecule type" value="Genomic_DNA"/>
</dbReference>
<gene>
    <name evidence="2" type="ORF">O0S08_11130</name>
</gene>
<protein>
    <recommendedName>
        <fullName evidence="4">Lipoprotein</fullName>
    </recommendedName>
</protein>
<reference evidence="2" key="1">
    <citation type="submission" date="2022-11" db="EMBL/GenBank/DDBJ databases">
        <title>Minimal conservation of predation-associated metabolite biosynthetic gene clusters underscores biosynthetic potential of Myxococcota including descriptions for ten novel species: Archangium lansinium sp. nov., Myxococcus landrumus sp. nov., Nannocystis bai.</title>
        <authorList>
            <person name="Ahearne A."/>
            <person name="Stevens C."/>
            <person name="Dowd S."/>
        </authorList>
    </citation>
    <scope>NUCLEOTIDE SEQUENCE</scope>
    <source>
        <strain evidence="2">Fl3</strain>
    </source>
</reference>
<sequence>MPAAPAGAREGVRRGGISPRVAAFGATMRLVLVGLAASLACVRAPGGATKSVTPTATPPRAPEPAQVPVETAPKPAPIHEPAEPVEATARLLAEVEAMEVAARWTWAIATMPELAEHREAGPASAQWAELRRLAAGRSTLWVRARGERCLSVRGAWDDEGFAGRAREVVEIEGDVKTVRYELIDITERGISASGPHGETFSRDARGRWQSAGGYGLGSFATIVDRPIFEVARKAAYYGATTYTLKIECSETNVQEEHCTDGTTRRCSQCVAVRARRYVPGLGTGTTGVFRTNRQVDCSLACPPDLHTPQLAALNLAVQGRTFVTAEAPGAAVYTDARACRDDRRMRRAASDEAGPM</sequence>
<proteinExistence type="predicted"/>
<keyword evidence="3" id="KW-1185">Reference proteome</keyword>
<accession>A0ABY7HC52</accession>
<dbReference type="RefSeq" id="WP_269039057.1">
    <property type="nucleotide sequence ID" value="NZ_CP114040.1"/>
</dbReference>
<organism evidence="2 3">
    <name type="scientific">Nannocystis punicea</name>
    <dbReference type="NCBI Taxonomy" id="2995304"/>
    <lineage>
        <taxon>Bacteria</taxon>
        <taxon>Pseudomonadati</taxon>
        <taxon>Myxococcota</taxon>
        <taxon>Polyangia</taxon>
        <taxon>Nannocystales</taxon>
        <taxon>Nannocystaceae</taxon>
        <taxon>Nannocystis</taxon>
    </lineage>
</organism>